<feature type="region of interest" description="Disordered" evidence="1">
    <location>
        <begin position="1"/>
        <end position="33"/>
    </location>
</feature>
<proteinExistence type="predicted"/>
<feature type="compositionally biased region" description="Basic and acidic residues" evidence="1">
    <location>
        <begin position="126"/>
        <end position="135"/>
    </location>
</feature>
<evidence type="ECO:0000256" key="1">
    <source>
        <dbReference type="SAM" id="MobiDB-lite"/>
    </source>
</evidence>
<keyword evidence="3" id="KW-1185">Reference proteome</keyword>
<protein>
    <submittedName>
        <fullName evidence="2">Uncharacterized protein</fullName>
    </submittedName>
</protein>
<reference evidence="2" key="1">
    <citation type="submission" date="2025-08" db="UniProtKB">
        <authorList>
            <consortium name="Ensembl"/>
        </authorList>
    </citation>
    <scope>IDENTIFICATION</scope>
</reference>
<evidence type="ECO:0000313" key="2">
    <source>
        <dbReference type="Ensembl" id="ENSDNVP00000002710.1"/>
    </source>
</evidence>
<dbReference type="Proteomes" id="UP000694423">
    <property type="component" value="Unplaced"/>
</dbReference>
<evidence type="ECO:0000313" key="3">
    <source>
        <dbReference type="Proteomes" id="UP000694423"/>
    </source>
</evidence>
<feature type="compositionally biased region" description="Basic residues" evidence="1">
    <location>
        <begin position="1"/>
        <end position="12"/>
    </location>
</feature>
<dbReference type="AlphaFoldDB" id="A0A8C4J374"/>
<feature type="region of interest" description="Disordered" evidence="1">
    <location>
        <begin position="111"/>
        <end position="157"/>
    </location>
</feature>
<sequence>MGVRRLRAHHGPKYPTAGTARGPAVSAAAAPPRREPLLPAAVRLALPGRGEAMAASEENGGGNGSVEEKENGKKRRLGAVATAWLIFYNVAMTPGGEVKFSPGQECRAGSRAGCLPGHHRPHRRPARPDPTRPDPTRPGPPARPRGRWRRCLNGRPSTAACLRSGPRCGAGQKPRG</sequence>
<feature type="region of interest" description="Disordered" evidence="1">
    <location>
        <begin position="53"/>
        <end position="73"/>
    </location>
</feature>
<accession>A0A8C4J374</accession>
<name>A0A8C4J374_DRONO</name>
<feature type="compositionally biased region" description="Low complexity" evidence="1">
    <location>
        <begin position="20"/>
        <end position="33"/>
    </location>
</feature>
<reference evidence="2" key="2">
    <citation type="submission" date="2025-09" db="UniProtKB">
        <authorList>
            <consortium name="Ensembl"/>
        </authorList>
    </citation>
    <scope>IDENTIFICATION</scope>
</reference>
<dbReference type="Ensembl" id="ENSDNVT00000003260.1">
    <property type="protein sequence ID" value="ENSDNVP00000002710.1"/>
    <property type="gene ID" value="ENSDNVG00000001952.1"/>
</dbReference>
<organism evidence="2 3">
    <name type="scientific">Dromaius novaehollandiae</name>
    <name type="common">Emu</name>
    <dbReference type="NCBI Taxonomy" id="8790"/>
    <lineage>
        <taxon>Eukaryota</taxon>
        <taxon>Metazoa</taxon>
        <taxon>Chordata</taxon>
        <taxon>Craniata</taxon>
        <taxon>Vertebrata</taxon>
        <taxon>Euteleostomi</taxon>
        <taxon>Archelosauria</taxon>
        <taxon>Archosauria</taxon>
        <taxon>Dinosauria</taxon>
        <taxon>Saurischia</taxon>
        <taxon>Theropoda</taxon>
        <taxon>Coelurosauria</taxon>
        <taxon>Aves</taxon>
        <taxon>Palaeognathae</taxon>
        <taxon>Casuariiformes</taxon>
        <taxon>Dromaiidae</taxon>
        <taxon>Dromaius</taxon>
    </lineage>
</organism>